<evidence type="ECO:0000313" key="2">
    <source>
        <dbReference type="EMBL" id="MDQ0646958.1"/>
    </source>
</evidence>
<name>A0AAW8EUS2_9MICO</name>
<organism evidence="2 3">
    <name type="scientific">Microbacterium natoriense</name>
    <dbReference type="NCBI Taxonomy" id="284570"/>
    <lineage>
        <taxon>Bacteria</taxon>
        <taxon>Bacillati</taxon>
        <taxon>Actinomycetota</taxon>
        <taxon>Actinomycetes</taxon>
        <taxon>Micrococcales</taxon>
        <taxon>Microbacteriaceae</taxon>
        <taxon>Microbacterium</taxon>
    </lineage>
</organism>
<dbReference type="RefSeq" id="WP_307294514.1">
    <property type="nucleotide sequence ID" value="NZ_JAUSXV010000001.1"/>
</dbReference>
<accession>A0AAW8EUS2</accession>
<gene>
    <name evidence="2" type="ORF">QFZ53_001154</name>
</gene>
<evidence type="ECO:0008006" key="4">
    <source>
        <dbReference type="Google" id="ProtNLM"/>
    </source>
</evidence>
<keyword evidence="3" id="KW-1185">Reference proteome</keyword>
<dbReference type="Proteomes" id="UP001244427">
    <property type="component" value="Unassembled WGS sequence"/>
</dbReference>
<evidence type="ECO:0000313" key="3">
    <source>
        <dbReference type="Proteomes" id="UP001244427"/>
    </source>
</evidence>
<keyword evidence="1" id="KW-0472">Membrane</keyword>
<dbReference type="EMBL" id="JAUSXV010000001">
    <property type="protein sequence ID" value="MDQ0646958.1"/>
    <property type="molecule type" value="Genomic_DNA"/>
</dbReference>
<keyword evidence="1" id="KW-0812">Transmembrane</keyword>
<keyword evidence="1" id="KW-1133">Transmembrane helix</keyword>
<protein>
    <recommendedName>
        <fullName evidence="4">ABC transporter permease</fullName>
    </recommendedName>
</protein>
<evidence type="ECO:0000256" key="1">
    <source>
        <dbReference type="SAM" id="Phobius"/>
    </source>
</evidence>
<comment type="caution">
    <text evidence="2">The sequence shown here is derived from an EMBL/GenBank/DDBJ whole genome shotgun (WGS) entry which is preliminary data.</text>
</comment>
<feature type="transmembrane region" description="Helical" evidence="1">
    <location>
        <begin position="29"/>
        <end position="54"/>
    </location>
</feature>
<dbReference type="AlphaFoldDB" id="A0AAW8EUS2"/>
<reference evidence="2 3" key="1">
    <citation type="submission" date="2023-07" db="EMBL/GenBank/DDBJ databases">
        <title>Comparative genomics of wheat-associated soil bacteria to identify genetic determinants of phenazine resistance.</title>
        <authorList>
            <person name="Mouncey N."/>
        </authorList>
    </citation>
    <scope>NUCLEOTIDE SEQUENCE [LARGE SCALE GENOMIC DNA]</scope>
    <source>
        <strain evidence="2 3">W4I9-1</strain>
    </source>
</reference>
<proteinExistence type="predicted"/>
<sequence length="120" mass="13026">MTAAETKPSDLVPKLPEDYRPLSPGRVVLWIWALSATFMLLIVIFVLVVAAIGIGNFETHYGIFFAQAGCSSYWDFILEANSRGLGAAEIEELFMVHGGVGQYSISETCGTVGDVLDRVP</sequence>